<protein>
    <recommendedName>
        <fullName evidence="3">ubiquitinyl hydrolase 1</fullName>
        <ecNumber evidence="3">3.4.19.12</ecNumber>
    </recommendedName>
</protein>
<dbReference type="MEROPS" id="C19.103"/>
<feature type="region of interest" description="Disordered" evidence="8">
    <location>
        <begin position="1139"/>
        <end position="1266"/>
    </location>
</feature>
<keyword evidence="5" id="KW-0833">Ubl conjugation pathway</keyword>
<dbReference type="PROSITE" id="PS00972">
    <property type="entry name" value="USP_1"/>
    <property type="match status" value="1"/>
</dbReference>
<dbReference type="PROSITE" id="PS51283">
    <property type="entry name" value="DUSP"/>
    <property type="match status" value="1"/>
</dbReference>
<dbReference type="PROSITE" id="PS50235">
    <property type="entry name" value="USP_3"/>
    <property type="match status" value="1"/>
</dbReference>
<keyword evidence="12" id="KW-1185">Reference proteome</keyword>
<dbReference type="GO" id="GO:0006508">
    <property type="term" value="P:proteolysis"/>
    <property type="evidence" value="ECO:0007669"/>
    <property type="project" value="UniProtKB-KW"/>
</dbReference>
<feature type="compositionally biased region" description="Acidic residues" evidence="8">
    <location>
        <begin position="1146"/>
        <end position="1161"/>
    </location>
</feature>
<feature type="region of interest" description="Disordered" evidence="8">
    <location>
        <begin position="786"/>
        <end position="853"/>
    </location>
</feature>
<feature type="region of interest" description="Disordered" evidence="8">
    <location>
        <begin position="1"/>
        <end position="38"/>
    </location>
</feature>
<evidence type="ECO:0000259" key="10">
    <source>
        <dbReference type="PROSITE" id="PS51283"/>
    </source>
</evidence>
<dbReference type="EC" id="3.4.19.12" evidence="3"/>
<dbReference type="SUPFAM" id="SSF54001">
    <property type="entry name" value="Cysteine proteinases"/>
    <property type="match status" value="1"/>
</dbReference>
<name>Q6BHV0_DEBHA</name>
<feature type="compositionally biased region" description="Polar residues" evidence="8">
    <location>
        <begin position="1166"/>
        <end position="1181"/>
    </location>
</feature>
<dbReference type="RefSeq" id="XP_462221.2">
    <property type="nucleotide sequence ID" value="XM_462221.1"/>
</dbReference>
<dbReference type="HOGENOM" id="CLU_001060_7_1_1"/>
<evidence type="ECO:0000256" key="8">
    <source>
        <dbReference type="SAM" id="MobiDB-lite"/>
    </source>
</evidence>
<feature type="domain" description="DUSP" evidence="10">
    <location>
        <begin position="37"/>
        <end position="141"/>
    </location>
</feature>
<feature type="compositionally biased region" description="Acidic residues" evidence="8">
    <location>
        <begin position="833"/>
        <end position="842"/>
    </location>
</feature>
<feature type="compositionally biased region" description="Polar residues" evidence="8">
    <location>
        <begin position="737"/>
        <end position="753"/>
    </location>
</feature>
<evidence type="ECO:0000313" key="12">
    <source>
        <dbReference type="Proteomes" id="UP000000599"/>
    </source>
</evidence>
<sequence>MSEEGNKSPSMRGDYTFGAEEEEEVEIQQKFDESDANDLQQRREVLSQLLQTTNVHEGDTLFLVSRDYVDDILNLPADTFEELKNNLGPINCKSLVDGAGFLYPDDEKSDAIATRSITQEAFQKLIEWFGIHGEPIARAAMLNPATGNIEVERFPPYFHIHTLLKGNSNRSFHGQMHNGVYLSRTRTFNDLFDAIRVIMFKTSGNQKPTPFRIWFIPADSTDNLPSSISLFAFINDIRKKHLLRQDFYNYSLKSQGIVLPSYHILVESFDKSSKSYPVDNYFNSVDLSTFEIEKMIESGGNLGLANLGNTCYMNSALQCLLHVPEINYYFFYNIFEKELNKTNPLGNKGQIAVAFGSLLHKLFDNLKNTNSSFVSPREFKFTIGHYSSMFHGYQQQDSQEFLSWLLDALHEDLNRIYNKPYCEKPELKDDEVSDPSAIARLADTCWQQHKQRNDSVIVDLFTGLYQSTLICPDCSKTSITFDPFNDLTLPLPINKKWYHTFTIINLSTDSLNLESHIMKLEVELDKTSNFDELLRYLSTFLKVPQKYLFLFEIFNNFFYKDFQAKYNKLKFFPTSEIISDSDDILVYIIPHNPETDIIVPVINTVSDQDKSYNISNPFGLPLFIVLDKINDVRSFGNIRKNLESTVKILSNIDIDDHCDEMKKSNKKYHSAKDFPLLEKGSQEDVDMLEEDTNENINGPSQDEYDSDISLGNPNVGADYGFNIRHYRESKPVTRSLNKFNYSSDDQDASSNGVLNIPNLRPNFNNLPSLSDELPQLKQKYYHYPRYIEDSTNGNEQEASSDDKEKVDEDYVVVENKSDNEIEDNLAKDTPPESSDEGLDTENENNGSENIGSLFDSVSELPSQKNASTHYSESKTDNHPVLVYNNTTLVCEWDYDIFSKLFEDPADQKWIDLPYIPNDQLEANKRKLEQQQKSTVSLYDCLRSFSTPEILGDQDLWYCPNCKDHKQATKTIQIWSTGDLLTIHLKRFQSARTFSDKINMVVDFPVEGLDMSSFVSKEKDNSDLIYDLIAVDNHYGGLGGGHYTASVKNFRDNKWYYFNDGRVSEMNDPTECITGAAYLLFYRKRKPASEFLGGDQLQTVIQQGRDNFNQNLKYLMDNLIKTKEQVDDFNQHDIALKSHEELKFAEENQDEKEEDEEEEEVENVAKTSESLISPCNGTISSAKKSRLPINEETSSGEFNEGGDNFNRRKQRLISKNKNYNKSISIKPDNTMEYSSSNIASPLSSGSEDNIVSDNISLPNSDANLDDK</sequence>
<feature type="compositionally biased region" description="Low complexity" evidence="8">
    <location>
        <begin position="843"/>
        <end position="852"/>
    </location>
</feature>
<gene>
    <name evidence="11" type="ordered locus">DEHA2G15598g</name>
</gene>
<keyword evidence="4" id="KW-0645">Protease</keyword>
<dbReference type="InterPro" id="IPR050185">
    <property type="entry name" value="Ub_carboxyl-term_hydrolase"/>
</dbReference>
<evidence type="ECO:0000256" key="2">
    <source>
        <dbReference type="ARBA" id="ARBA00009085"/>
    </source>
</evidence>
<dbReference type="STRING" id="284592.Q6BHV0"/>
<dbReference type="VEuPathDB" id="FungiDB:DEHA2G15598g"/>
<evidence type="ECO:0000256" key="3">
    <source>
        <dbReference type="ARBA" id="ARBA00012759"/>
    </source>
</evidence>
<dbReference type="InParanoid" id="Q6BHV0"/>
<feature type="compositionally biased region" description="Polar residues" evidence="8">
    <location>
        <begin position="1230"/>
        <end position="1266"/>
    </location>
</feature>
<dbReference type="FunCoup" id="Q6BHV0">
    <property type="interactions" value="887"/>
</dbReference>
<keyword evidence="7" id="KW-0788">Thiol protease</keyword>
<feature type="compositionally biased region" description="Low complexity" evidence="8">
    <location>
        <begin position="1214"/>
        <end position="1225"/>
    </location>
</feature>
<evidence type="ECO:0000259" key="9">
    <source>
        <dbReference type="PROSITE" id="PS50235"/>
    </source>
</evidence>
<comment type="catalytic activity">
    <reaction evidence="1">
        <text>Thiol-dependent hydrolysis of ester, thioester, amide, peptide and isopeptide bonds formed by the C-terminal Gly of ubiquitin (a 76-residue protein attached to proteins as an intracellular targeting signal).</text>
        <dbReference type="EC" id="3.4.19.12"/>
    </reaction>
</comment>
<evidence type="ECO:0000256" key="7">
    <source>
        <dbReference type="ARBA" id="ARBA00022807"/>
    </source>
</evidence>
<organism evidence="11 12">
    <name type="scientific">Debaryomyces hansenii (strain ATCC 36239 / CBS 767 / BCRC 21394 / JCM 1990 / NBRC 0083 / IGC 2968)</name>
    <name type="common">Yeast</name>
    <name type="synonym">Torulaspora hansenii</name>
    <dbReference type="NCBI Taxonomy" id="284592"/>
    <lineage>
        <taxon>Eukaryota</taxon>
        <taxon>Fungi</taxon>
        <taxon>Dikarya</taxon>
        <taxon>Ascomycota</taxon>
        <taxon>Saccharomycotina</taxon>
        <taxon>Pichiomycetes</taxon>
        <taxon>Debaryomycetaceae</taxon>
        <taxon>Debaryomyces</taxon>
    </lineage>
</organism>
<dbReference type="InterPro" id="IPR006615">
    <property type="entry name" value="Pept_C19_DUSP"/>
</dbReference>
<evidence type="ECO:0000256" key="6">
    <source>
        <dbReference type="ARBA" id="ARBA00022801"/>
    </source>
</evidence>
<comment type="similarity">
    <text evidence="2">Belongs to the peptidase C19 family.</text>
</comment>
<evidence type="ECO:0000256" key="4">
    <source>
        <dbReference type="ARBA" id="ARBA00022670"/>
    </source>
</evidence>
<feature type="compositionally biased region" description="Basic and acidic residues" evidence="8">
    <location>
        <begin position="815"/>
        <end position="830"/>
    </location>
</feature>
<feature type="region of interest" description="Disordered" evidence="8">
    <location>
        <begin position="737"/>
        <end position="759"/>
    </location>
</feature>
<dbReference type="Gene3D" id="3.90.70.10">
    <property type="entry name" value="Cysteine proteinases"/>
    <property type="match status" value="2"/>
</dbReference>
<dbReference type="SUPFAM" id="SSF143791">
    <property type="entry name" value="DUSP-like"/>
    <property type="match status" value="1"/>
</dbReference>
<dbReference type="GeneID" id="2905143"/>
<evidence type="ECO:0000256" key="1">
    <source>
        <dbReference type="ARBA" id="ARBA00000707"/>
    </source>
</evidence>
<dbReference type="eggNOG" id="KOG1870">
    <property type="taxonomic scope" value="Eukaryota"/>
</dbReference>
<dbReference type="InterPro" id="IPR028889">
    <property type="entry name" value="USP"/>
</dbReference>
<dbReference type="EMBL" id="CR382139">
    <property type="protein sequence ID" value="CAG90715.2"/>
    <property type="molecule type" value="Genomic_DNA"/>
</dbReference>
<accession>Q6BHV0</accession>
<dbReference type="InterPro" id="IPR038765">
    <property type="entry name" value="Papain-like_cys_pep_sf"/>
</dbReference>
<dbReference type="GO" id="GO:0016579">
    <property type="term" value="P:protein deubiquitination"/>
    <property type="evidence" value="ECO:0007669"/>
    <property type="project" value="InterPro"/>
</dbReference>
<evidence type="ECO:0000256" key="5">
    <source>
        <dbReference type="ARBA" id="ARBA00022786"/>
    </source>
</evidence>
<dbReference type="OrthoDB" id="292964at2759"/>
<feature type="domain" description="USP" evidence="9">
    <location>
        <begin position="302"/>
        <end position="1084"/>
    </location>
</feature>
<dbReference type="InterPro" id="IPR035927">
    <property type="entry name" value="DUSP-like_sf"/>
</dbReference>
<dbReference type="PANTHER" id="PTHR21646:SF24">
    <property type="entry name" value="UBIQUITIN CARBOXYL-TERMINAL HYDROLASE"/>
    <property type="match status" value="1"/>
</dbReference>
<reference evidence="11 12" key="1">
    <citation type="journal article" date="2004" name="Nature">
        <title>Genome evolution in yeasts.</title>
        <authorList>
            <consortium name="Genolevures"/>
            <person name="Dujon B."/>
            <person name="Sherman D."/>
            <person name="Fischer G."/>
            <person name="Durrens P."/>
            <person name="Casaregola S."/>
            <person name="Lafontaine I."/>
            <person name="de Montigny J."/>
            <person name="Marck C."/>
            <person name="Neuveglise C."/>
            <person name="Talla E."/>
            <person name="Goffard N."/>
            <person name="Frangeul L."/>
            <person name="Aigle M."/>
            <person name="Anthouard V."/>
            <person name="Babour A."/>
            <person name="Barbe V."/>
            <person name="Barnay S."/>
            <person name="Blanchin S."/>
            <person name="Beckerich J.M."/>
            <person name="Beyne E."/>
            <person name="Bleykasten C."/>
            <person name="Boisrame A."/>
            <person name="Boyer J."/>
            <person name="Cattolico L."/>
            <person name="Confanioleri F."/>
            <person name="de Daruvar A."/>
            <person name="Despons L."/>
            <person name="Fabre E."/>
            <person name="Fairhead C."/>
            <person name="Ferry-Dumazet H."/>
            <person name="Groppi A."/>
            <person name="Hantraye F."/>
            <person name="Hennequin C."/>
            <person name="Jauniaux N."/>
            <person name="Joyet P."/>
            <person name="Kachouri R."/>
            <person name="Kerrest A."/>
            <person name="Koszul R."/>
            <person name="Lemaire M."/>
            <person name="Lesur I."/>
            <person name="Ma L."/>
            <person name="Muller H."/>
            <person name="Nicaud J.M."/>
            <person name="Nikolski M."/>
            <person name="Oztas S."/>
            <person name="Ozier-Kalogeropoulos O."/>
            <person name="Pellenz S."/>
            <person name="Potier S."/>
            <person name="Richard G.F."/>
            <person name="Straub M.L."/>
            <person name="Suleau A."/>
            <person name="Swennene D."/>
            <person name="Tekaia F."/>
            <person name="Wesolowski-Louvel M."/>
            <person name="Westhof E."/>
            <person name="Wirth B."/>
            <person name="Zeniou-Meyer M."/>
            <person name="Zivanovic I."/>
            <person name="Bolotin-Fukuhara M."/>
            <person name="Thierry A."/>
            <person name="Bouchier C."/>
            <person name="Caudron B."/>
            <person name="Scarpelli C."/>
            <person name="Gaillardin C."/>
            <person name="Weissenbach J."/>
            <person name="Wincker P."/>
            <person name="Souciet J.L."/>
        </authorList>
    </citation>
    <scope>NUCLEOTIDE SEQUENCE [LARGE SCALE GENOMIC DNA]</scope>
    <source>
        <strain evidence="12">ATCC 36239 / CBS 767 / BCRC 21394 / JCM 1990 / NBRC 0083 / IGC 2968</strain>
    </source>
</reference>
<dbReference type="PROSITE" id="PS00973">
    <property type="entry name" value="USP_2"/>
    <property type="match status" value="1"/>
</dbReference>
<keyword evidence="6" id="KW-0378">Hydrolase</keyword>
<dbReference type="KEGG" id="dha:DEHA2G15598g"/>
<dbReference type="Pfam" id="PF00443">
    <property type="entry name" value="UCH"/>
    <property type="match status" value="1"/>
</dbReference>
<proteinExistence type="inferred from homology"/>
<dbReference type="AlphaFoldDB" id="Q6BHV0"/>
<dbReference type="InterPro" id="IPR018200">
    <property type="entry name" value="USP_CS"/>
</dbReference>
<evidence type="ECO:0000313" key="11">
    <source>
        <dbReference type="EMBL" id="CAG90715.2"/>
    </source>
</evidence>
<dbReference type="InterPro" id="IPR001394">
    <property type="entry name" value="Peptidase_C19_UCH"/>
</dbReference>
<dbReference type="GO" id="GO:0004843">
    <property type="term" value="F:cysteine-type deubiquitinase activity"/>
    <property type="evidence" value="ECO:0007669"/>
    <property type="project" value="UniProtKB-EC"/>
</dbReference>
<dbReference type="PANTHER" id="PTHR21646">
    <property type="entry name" value="UBIQUITIN CARBOXYL-TERMINAL HYDROLASE"/>
    <property type="match status" value="1"/>
</dbReference>
<dbReference type="Gene3D" id="3.30.2230.10">
    <property type="entry name" value="DUSP-like"/>
    <property type="match status" value="1"/>
</dbReference>
<dbReference type="Proteomes" id="UP000000599">
    <property type="component" value="Chromosome G"/>
</dbReference>
<dbReference type="OMA" id="PYCEKPE"/>